<dbReference type="Proteomes" id="UP001163850">
    <property type="component" value="Unassembled WGS sequence"/>
</dbReference>
<comment type="caution">
    <text evidence="2">The sequence shown here is derived from an EMBL/GenBank/DDBJ whole genome shotgun (WGS) entry which is preliminary data.</text>
</comment>
<evidence type="ECO:0008006" key="4">
    <source>
        <dbReference type="Google" id="ProtNLM"/>
    </source>
</evidence>
<feature type="chain" id="PRO_5041267439" description="Secreted protein" evidence="1">
    <location>
        <begin position="28"/>
        <end position="113"/>
    </location>
</feature>
<feature type="signal peptide" evidence="1">
    <location>
        <begin position="1"/>
        <end position="27"/>
    </location>
</feature>
<protein>
    <recommendedName>
        <fullName evidence="4">Secreted protein</fullName>
    </recommendedName>
</protein>
<evidence type="ECO:0000313" key="2">
    <source>
        <dbReference type="EMBL" id="KAJ3989511.1"/>
    </source>
</evidence>
<proteinExistence type="predicted"/>
<gene>
    <name evidence="2" type="ORF">F5890DRAFT_1189447</name>
</gene>
<keyword evidence="1" id="KW-0732">Signal</keyword>
<reference evidence="2" key="1">
    <citation type="submission" date="2022-08" db="EMBL/GenBank/DDBJ databases">
        <authorList>
            <consortium name="DOE Joint Genome Institute"/>
            <person name="Min B."/>
            <person name="Riley R."/>
            <person name="Sierra-Patev S."/>
            <person name="Naranjo-Ortiz M."/>
            <person name="Looney B."/>
            <person name="Konkel Z."/>
            <person name="Slot J.C."/>
            <person name="Sakamoto Y."/>
            <person name="Steenwyk J.L."/>
            <person name="Rokas A."/>
            <person name="Carro J."/>
            <person name="Camarero S."/>
            <person name="Ferreira P."/>
            <person name="Molpeceres G."/>
            <person name="Ruiz-Duenas F.J."/>
            <person name="Serrano A."/>
            <person name="Henrissat B."/>
            <person name="Drula E."/>
            <person name="Hughes K.W."/>
            <person name="Mata J.L."/>
            <person name="Ishikawa N.K."/>
            <person name="Vargas-Isla R."/>
            <person name="Ushijima S."/>
            <person name="Smith C.A."/>
            <person name="Ahrendt S."/>
            <person name="Andreopoulos W."/>
            <person name="He G."/>
            <person name="Labutti K."/>
            <person name="Lipzen A."/>
            <person name="Ng V."/>
            <person name="Sandor L."/>
            <person name="Barry K."/>
            <person name="Martinez A.T."/>
            <person name="Xiao Y."/>
            <person name="Gibbons J.G."/>
            <person name="Terashima K."/>
            <person name="Hibbett D.S."/>
            <person name="Grigoriev I.V."/>
        </authorList>
    </citation>
    <scope>NUCLEOTIDE SEQUENCE</scope>
    <source>
        <strain evidence="2">TFB7829</strain>
    </source>
</reference>
<evidence type="ECO:0000256" key="1">
    <source>
        <dbReference type="SAM" id="SignalP"/>
    </source>
</evidence>
<sequence>MMVYNIGKKNGFCAILFFSFFFDGCSPTRTLQARDMCARGFSPVTPSCAYRPNEPSGRGHYSGHSTGDDDELACLKRTSKRVTRSDFLPGMRQMYCLEQDASGPEGRQKDLEW</sequence>
<evidence type="ECO:0000313" key="3">
    <source>
        <dbReference type="Proteomes" id="UP001163850"/>
    </source>
</evidence>
<dbReference type="EMBL" id="MU801897">
    <property type="protein sequence ID" value="KAJ3989511.1"/>
    <property type="molecule type" value="Genomic_DNA"/>
</dbReference>
<dbReference type="AlphaFoldDB" id="A0AA38Q8Q4"/>
<name>A0AA38Q8Q4_9AGAR</name>
<accession>A0AA38Q8Q4</accession>
<organism evidence="2 3">
    <name type="scientific">Lentinula detonsa</name>
    <dbReference type="NCBI Taxonomy" id="2804962"/>
    <lineage>
        <taxon>Eukaryota</taxon>
        <taxon>Fungi</taxon>
        <taxon>Dikarya</taxon>
        <taxon>Basidiomycota</taxon>
        <taxon>Agaricomycotina</taxon>
        <taxon>Agaricomycetes</taxon>
        <taxon>Agaricomycetidae</taxon>
        <taxon>Agaricales</taxon>
        <taxon>Marasmiineae</taxon>
        <taxon>Omphalotaceae</taxon>
        <taxon>Lentinula</taxon>
    </lineage>
</organism>